<evidence type="ECO:0000313" key="10">
    <source>
        <dbReference type="EMBL" id="GGM55344.1"/>
    </source>
</evidence>
<keyword evidence="11" id="KW-1185">Reference proteome</keyword>
<dbReference type="EMBL" id="BMPI01000037">
    <property type="protein sequence ID" value="GGM55344.1"/>
    <property type="molecule type" value="Genomic_DNA"/>
</dbReference>
<feature type="transmembrane region" description="Helical" evidence="7">
    <location>
        <begin position="282"/>
        <end position="304"/>
    </location>
</feature>
<keyword evidence="6 7" id="KW-0472">Membrane</keyword>
<evidence type="ECO:0000259" key="8">
    <source>
        <dbReference type="PROSITE" id="PS50893"/>
    </source>
</evidence>
<evidence type="ECO:0000256" key="7">
    <source>
        <dbReference type="SAM" id="Phobius"/>
    </source>
</evidence>
<proteinExistence type="predicted"/>
<dbReference type="PANTHER" id="PTHR24221">
    <property type="entry name" value="ATP-BINDING CASSETTE SUB-FAMILY B"/>
    <property type="match status" value="1"/>
</dbReference>
<reference evidence="10" key="1">
    <citation type="journal article" date="2014" name="Int. J. Syst. Evol. Microbiol.">
        <title>Complete genome sequence of Corynebacterium casei LMG S-19264T (=DSM 44701T), isolated from a smear-ripened cheese.</title>
        <authorList>
            <consortium name="US DOE Joint Genome Institute (JGI-PGF)"/>
            <person name="Walter F."/>
            <person name="Albersmeier A."/>
            <person name="Kalinowski J."/>
            <person name="Ruckert C."/>
        </authorList>
    </citation>
    <scope>NUCLEOTIDE SEQUENCE</scope>
    <source>
        <strain evidence="10">JCM 19831</strain>
    </source>
</reference>
<organism evidence="10 11">
    <name type="scientific">Dactylosporangium sucinum</name>
    <dbReference type="NCBI Taxonomy" id="1424081"/>
    <lineage>
        <taxon>Bacteria</taxon>
        <taxon>Bacillati</taxon>
        <taxon>Actinomycetota</taxon>
        <taxon>Actinomycetes</taxon>
        <taxon>Micromonosporales</taxon>
        <taxon>Micromonosporaceae</taxon>
        <taxon>Dactylosporangium</taxon>
    </lineage>
</organism>
<dbReference type="GO" id="GO:0005524">
    <property type="term" value="F:ATP binding"/>
    <property type="evidence" value="ECO:0007669"/>
    <property type="project" value="UniProtKB-KW"/>
</dbReference>
<evidence type="ECO:0000256" key="5">
    <source>
        <dbReference type="ARBA" id="ARBA00022989"/>
    </source>
</evidence>
<evidence type="ECO:0000256" key="1">
    <source>
        <dbReference type="ARBA" id="ARBA00004651"/>
    </source>
</evidence>
<keyword evidence="3" id="KW-0547">Nucleotide-binding</keyword>
<name>A0A917X274_9ACTN</name>
<dbReference type="SUPFAM" id="SSF52540">
    <property type="entry name" value="P-loop containing nucleoside triphosphate hydrolases"/>
    <property type="match status" value="1"/>
</dbReference>
<dbReference type="GO" id="GO:0140359">
    <property type="term" value="F:ABC-type transporter activity"/>
    <property type="evidence" value="ECO:0007669"/>
    <property type="project" value="InterPro"/>
</dbReference>
<accession>A0A917X274</accession>
<dbReference type="RefSeq" id="WP_190253922.1">
    <property type="nucleotide sequence ID" value="NZ_BMPI01000037.1"/>
</dbReference>
<reference evidence="10" key="2">
    <citation type="submission" date="2020-09" db="EMBL/GenBank/DDBJ databases">
        <authorList>
            <person name="Sun Q."/>
            <person name="Ohkuma M."/>
        </authorList>
    </citation>
    <scope>NUCLEOTIDE SEQUENCE</scope>
    <source>
        <strain evidence="10">JCM 19831</strain>
    </source>
</reference>
<feature type="transmembrane region" description="Helical" evidence="7">
    <location>
        <begin position="62"/>
        <end position="84"/>
    </location>
</feature>
<dbReference type="GO" id="GO:0016887">
    <property type="term" value="F:ATP hydrolysis activity"/>
    <property type="evidence" value="ECO:0007669"/>
    <property type="project" value="InterPro"/>
</dbReference>
<protein>
    <submittedName>
        <fullName evidence="10">Multidrug ABC transporter permease</fullName>
    </submittedName>
</protein>
<feature type="domain" description="ABC transporter" evidence="8">
    <location>
        <begin position="373"/>
        <end position="609"/>
    </location>
</feature>
<keyword evidence="4" id="KW-0067">ATP-binding</keyword>
<evidence type="ECO:0000256" key="2">
    <source>
        <dbReference type="ARBA" id="ARBA00022692"/>
    </source>
</evidence>
<evidence type="ECO:0000256" key="4">
    <source>
        <dbReference type="ARBA" id="ARBA00022840"/>
    </source>
</evidence>
<dbReference type="SUPFAM" id="SSF90123">
    <property type="entry name" value="ABC transporter transmembrane region"/>
    <property type="match status" value="1"/>
</dbReference>
<dbReference type="InterPro" id="IPR003593">
    <property type="entry name" value="AAA+_ATPase"/>
</dbReference>
<keyword evidence="5 7" id="KW-1133">Transmembrane helix</keyword>
<dbReference type="InterPro" id="IPR011527">
    <property type="entry name" value="ABC1_TM_dom"/>
</dbReference>
<dbReference type="AlphaFoldDB" id="A0A917X274"/>
<feature type="transmembrane region" description="Helical" evidence="7">
    <location>
        <begin position="90"/>
        <end position="115"/>
    </location>
</feature>
<dbReference type="Gene3D" id="3.40.50.300">
    <property type="entry name" value="P-loop containing nucleotide triphosphate hydrolases"/>
    <property type="match status" value="1"/>
</dbReference>
<dbReference type="Gene3D" id="1.20.1560.10">
    <property type="entry name" value="ABC transporter type 1, transmembrane domain"/>
    <property type="match status" value="1"/>
</dbReference>
<dbReference type="PROSITE" id="PS50929">
    <property type="entry name" value="ABC_TM1F"/>
    <property type="match status" value="1"/>
</dbReference>
<keyword evidence="2 7" id="KW-0812">Transmembrane</keyword>
<dbReference type="InterPro" id="IPR003439">
    <property type="entry name" value="ABC_transporter-like_ATP-bd"/>
</dbReference>
<dbReference type="InterPro" id="IPR039421">
    <property type="entry name" value="Type_1_exporter"/>
</dbReference>
<dbReference type="GO" id="GO:0005886">
    <property type="term" value="C:plasma membrane"/>
    <property type="evidence" value="ECO:0007669"/>
    <property type="project" value="UniProtKB-SubCell"/>
</dbReference>
<dbReference type="InterPro" id="IPR036640">
    <property type="entry name" value="ABC1_TM_sf"/>
</dbReference>
<feature type="domain" description="ABC transmembrane type-1" evidence="9">
    <location>
        <begin position="55"/>
        <end position="339"/>
    </location>
</feature>
<sequence length="619" mass="64479">MSDPLFGSGIRMNGAWATHVSAAAETGFLATLRTVPALTRFTLGIAWAADRAALVAAGVAHLVRAVAAAAGLVAVNHALAALLASGRVAAAVPALLVVAALAAGGSCAQALAVAAEGRLAPRVQRLAEERLLDGVARAELAVVEDGAFHRSLAGAQLGVRATEQLTATVLSAAGSLAGVVAVAGVLGALHPLLLPLLLLAVVPQAWRAMTVARLGHASAVRSLNGNRQKQVLADVLVERGAAAEEIRVHGLAGVLLGHYRRLARALEAERARLARVEAGAGLLADAAGGLATALAFAALGWLLVTGRMDLSTAGTSILAVTRVTGLLTSVLLQGNGLYTHGLFVADYQRTVQRVTEHAIVPGTTTAGPAPARIELRDVHFTYPGSDHPALSGVDLTLRPGEVIALVGVNGSGKSTLARLIAGLHRPSRGTVTWNGVDLPRDFSQVAWIAQDFPRWPFTARHNVTLGRPSEAGPGDRLERAAAFAGADTVVAGLPEGWDTLLARDFQGGTDLSGGQWQRLALARAHFRAAQLLICDEPTAALDPEAEVESFTRLMDLARDGQTVVLITHRLGSVRYADRIYVLDAGAVVESGTHDELMARGGRFARMYAAQQRQYAERTP</sequence>
<comment type="subcellular location">
    <subcellularLocation>
        <location evidence="1">Cell membrane</location>
        <topology evidence="1">Multi-pass membrane protein</topology>
    </subcellularLocation>
</comment>
<evidence type="ECO:0000259" key="9">
    <source>
        <dbReference type="PROSITE" id="PS50929"/>
    </source>
</evidence>
<gene>
    <name evidence="10" type="ORF">GCM10007977_066270</name>
</gene>
<dbReference type="SMART" id="SM00382">
    <property type="entry name" value="AAA"/>
    <property type="match status" value="1"/>
</dbReference>
<dbReference type="PANTHER" id="PTHR24221:SF646">
    <property type="entry name" value="HAEMOLYSIN SECRETION ATP-BINDING PROTEIN"/>
    <property type="match status" value="1"/>
</dbReference>
<evidence type="ECO:0000256" key="6">
    <source>
        <dbReference type="ARBA" id="ARBA00023136"/>
    </source>
</evidence>
<dbReference type="GO" id="GO:0034040">
    <property type="term" value="F:ATPase-coupled lipid transmembrane transporter activity"/>
    <property type="evidence" value="ECO:0007669"/>
    <property type="project" value="TreeGrafter"/>
</dbReference>
<evidence type="ECO:0000256" key="3">
    <source>
        <dbReference type="ARBA" id="ARBA00022741"/>
    </source>
</evidence>
<comment type="caution">
    <text evidence="10">The sequence shown here is derived from an EMBL/GenBank/DDBJ whole genome shotgun (WGS) entry which is preliminary data.</text>
</comment>
<dbReference type="PROSITE" id="PS50893">
    <property type="entry name" value="ABC_TRANSPORTER_2"/>
    <property type="match status" value="1"/>
</dbReference>
<dbReference type="Pfam" id="PF00005">
    <property type="entry name" value="ABC_tran"/>
    <property type="match status" value="1"/>
</dbReference>
<dbReference type="Proteomes" id="UP000642070">
    <property type="component" value="Unassembled WGS sequence"/>
</dbReference>
<dbReference type="InterPro" id="IPR027417">
    <property type="entry name" value="P-loop_NTPase"/>
</dbReference>
<evidence type="ECO:0000313" key="11">
    <source>
        <dbReference type="Proteomes" id="UP000642070"/>
    </source>
</evidence>